<dbReference type="InterPro" id="IPR016032">
    <property type="entry name" value="Sig_transdc_resp-reg_C-effctor"/>
</dbReference>
<dbReference type="EMBL" id="BSEC01000001">
    <property type="protein sequence ID" value="GLI92021.1"/>
    <property type="molecule type" value="Genomic_DNA"/>
</dbReference>
<name>A0A9W6GS46_9HYPH</name>
<dbReference type="PANTHER" id="PTHR44688">
    <property type="entry name" value="DNA-BINDING TRANSCRIPTIONAL ACTIVATOR DEVR_DOSR"/>
    <property type="match status" value="1"/>
</dbReference>
<dbReference type="Pfam" id="PF00072">
    <property type="entry name" value="Response_reg"/>
    <property type="match status" value="1"/>
</dbReference>
<accession>A0A9W6GS46</accession>
<keyword evidence="2 7" id="KW-0238">DNA-binding</keyword>
<dbReference type="SUPFAM" id="SSF52172">
    <property type="entry name" value="CheY-like"/>
    <property type="match status" value="1"/>
</dbReference>
<evidence type="ECO:0000259" key="6">
    <source>
        <dbReference type="PROSITE" id="PS50110"/>
    </source>
</evidence>
<dbReference type="InterPro" id="IPR036388">
    <property type="entry name" value="WH-like_DNA-bd_sf"/>
</dbReference>
<dbReference type="CDD" id="cd06170">
    <property type="entry name" value="LuxR_C_like"/>
    <property type="match status" value="1"/>
</dbReference>
<dbReference type="GO" id="GO:0006355">
    <property type="term" value="P:regulation of DNA-templated transcription"/>
    <property type="evidence" value="ECO:0007669"/>
    <property type="project" value="InterPro"/>
</dbReference>
<reference evidence="7" key="1">
    <citation type="journal article" date="2023" name="Int. J. Syst. Evol. Microbiol.">
        <title>Methylocystis iwaonis sp. nov., a type II methane-oxidizing bacterium from surface soil of a rice paddy field in Japan, and emended description of the genus Methylocystis (ex Whittenbury et al. 1970) Bowman et al. 1993.</title>
        <authorList>
            <person name="Kaise H."/>
            <person name="Sawadogo J.B."/>
            <person name="Alam M.S."/>
            <person name="Ueno C."/>
            <person name="Dianou D."/>
            <person name="Shinjo R."/>
            <person name="Asakawa S."/>
        </authorList>
    </citation>
    <scope>NUCLEOTIDE SEQUENCE</scope>
    <source>
        <strain evidence="7">LMG27198</strain>
    </source>
</reference>
<dbReference type="AlphaFoldDB" id="A0A9W6GS46"/>
<dbReference type="Pfam" id="PF00196">
    <property type="entry name" value="GerE"/>
    <property type="match status" value="1"/>
</dbReference>
<gene>
    <name evidence="7" type="ORF">LMG27198_10130</name>
</gene>
<dbReference type="InterPro" id="IPR000792">
    <property type="entry name" value="Tscrpt_reg_LuxR_C"/>
</dbReference>
<dbReference type="PRINTS" id="PR00038">
    <property type="entry name" value="HTHLUXR"/>
</dbReference>
<dbReference type="InterPro" id="IPR001789">
    <property type="entry name" value="Sig_transdc_resp-reg_receiver"/>
</dbReference>
<dbReference type="Gene3D" id="3.40.50.2300">
    <property type="match status" value="1"/>
</dbReference>
<sequence>MQIVYLIAGQGERDAIHAPLSAESFRVEYCADVETFCAVPDIDPSGCILIDPPAEAVAPLARLQAIREPLPIIVLSDSADVALAVRAMKEGASDVVQKPIDPAQLRAAVSVALEKSRARVELAQRKKELYARFRSLSIRERDVVDAVLDGRGNREVASQLGIKPRTVEIHRSNAMNKLGARTLPELVRIWLDVDANTARLSAE</sequence>
<evidence type="ECO:0000256" key="4">
    <source>
        <dbReference type="PROSITE-ProRule" id="PRU00169"/>
    </source>
</evidence>
<feature type="domain" description="HTH luxR-type" evidence="5">
    <location>
        <begin position="129"/>
        <end position="194"/>
    </location>
</feature>
<proteinExistence type="predicted"/>
<organism evidence="7 8">
    <name type="scientific">Methylocystis echinoides</name>
    <dbReference type="NCBI Taxonomy" id="29468"/>
    <lineage>
        <taxon>Bacteria</taxon>
        <taxon>Pseudomonadati</taxon>
        <taxon>Pseudomonadota</taxon>
        <taxon>Alphaproteobacteria</taxon>
        <taxon>Hyphomicrobiales</taxon>
        <taxon>Methylocystaceae</taxon>
        <taxon>Methylocystis</taxon>
    </lineage>
</organism>
<evidence type="ECO:0000313" key="7">
    <source>
        <dbReference type="EMBL" id="GLI92021.1"/>
    </source>
</evidence>
<dbReference type="GO" id="GO:0003677">
    <property type="term" value="F:DNA binding"/>
    <property type="evidence" value="ECO:0007669"/>
    <property type="project" value="UniProtKB-KW"/>
</dbReference>
<keyword evidence="3" id="KW-0804">Transcription</keyword>
<keyword evidence="1" id="KW-0805">Transcription regulation</keyword>
<dbReference type="RefSeq" id="WP_281800984.1">
    <property type="nucleotide sequence ID" value="NZ_BSEC01000001.1"/>
</dbReference>
<protein>
    <submittedName>
        <fullName evidence="7">DNA-binding response regulator</fullName>
    </submittedName>
</protein>
<feature type="domain" description="Response regulatory" evidence="6">
    <location>
        <begin position="1"/>
        <end position="113"/>
    </location>
</feature>
<evidence type="ECO:0000259" key="5">
    <source>
        <dbReference type="PROSITE" id="PS50043"/>
    </source>
</evidence>
<comment type="caution">
    <text evidence="7">The sequence shown here is derived from an EMBL/GenBank/DDBJ whole genome shotgun (WGS) entry which is preliminary data.</text>
</comment>
<dbReference type="SUPFAM" id="SSF46894">
    <property type="entry name" value="C-terminal effector domain of the bipartite response regulators"/>
    <property type="match status" value="1"/>
</dbReference>
<dbReference type="GO" id="GO:0000160">
    <property type="term" value="P:phosphorelay signal transduction system"/>
    <property type="evidence" value="ECO:0007669"/>
    <property type="project" value="InterPro"/>
</dbReference>
<dbReference type="InterPro" id="IPR011006">
    <property type="entry name" value="CheY-like_superfamily"/>
</dbReference>
<dbReference type="SMART" id="SM00421">
    <property type="entry name" value="HTH_LUXR"/>
    <property type="match status" value="1"/>
</dbReference>
<dbReference type="PROSITE" id="PS50043">
    <property type="entry name" value="HTH_LUXR_2"/>
    <property type="match status" value="1"/>
</dbReference>
<evidence type="ECO:0000256" key="3">
    <source>
        <dbReference type="ARBA" id="ARBA00023163"/>
    </source>
</evidence>
<dbReference type="Gene3D" id="1.10.10.10">
    <property type="entry name" value="Winged helix-like DNA-binding domain superfamily/Winged helix DNA-binding domain"/>
    <property type="match status" value="1"/>
</dbReference>
<evidence type="ECO:0000313" key="8">
    <source>
        <dbReference type="Proteomes" id="UP001144323"/>
    </source>
</evidence>
<keyword evidence="8" id="KW-1185">Reference proteome</keyword>
<keyword evidence="4" id="KW-0597">Phosphoprotein</keyword>
<dbReference type="PROSITE" id="PS50110">
    <property type="entry name" value="RESPONSE_REGULATORY"/>
    <property type="match status" value="1"/>
</dbReference>
<dbReference type="Proteomes" id="UP001144323">
    <property type="component" value="Unassembled WGS sequence"/>
</dbReference>
<feature type="modified residue" description="4-aspartylphosphate" evidence="4">
    <location>
        <position position="51"/>
    </location>
</feature>
<dbReference type="PANTHER" id="PTHR44688:SF16">
    <property type="entry name" value="DNA-BINDING TRANSCRIPTIONAL ACTIVATOR DEVR_DOSR"/>
    <property type="match status" value="1"/>
</dbReference>
<evidence type="ECO:0000256" key="2">
    <source>
        <dbReference type="ARBA" id="ARBA00023125"/>
    </source>
</evidence>
<dbReference type="PROSITE" id="PS00622">
    <property type="entry name" value="HTH_LUXR_1"/>
    <property type="match status" value="1"/>
</dbReference>
<evidence type="ECO:0000256" key="1">
    <source>
        <dbReference type="ARBA" id="ARBA00023015"/>
    </source>
</evidence>